<reference evidence="2" key="1">
    <citation type="journal article" date="2021" name="Viruses">
        <title>Characterization of the Mycovirome from the Plant-Pathogenic Fungus Cercospora beticola.</title>
        <authorList>
            <person name="Li Y."/>
            <person name="Zhou M."/>
            <person name="Yang Y."/>
            <person name="Liu Q."/>
            <person name="Zhang Z."/>
            <person name="Han C."/>
            <person name="Wang Y."/>
        </authorList>
    </citation>
    <scope>NUCLEOTIDE SEQUENCE</scope>
    <source>
        <strain evidence="2">CFNKY-BZ2-22-3</strain>
    </source>
</reference>
<proteinExistence type="predicted"/>
<name>A0A976SHC9_9MONO</name>
<sequence>MSPNMIAPLLKKQMIESQTPNGKCYLRLICVLPSFPACDPALLEEVIVHMTLSLRSNPKGLDVLHSLWNAEKILLDEKDSAIGIEDHELNLTTDSPVPLWFIESIMSAPFRFGFEDRGGVMHVTYYLKDTTDCQDSGSEIETELGFASRFILQMMCNQGRHIGATIDLDDIFCEMQEEIAQGDFEPSESYFCETPTNMPPTPSFPIEHNIHTGLYDPDPIKRETQSRLEDVFNRMEGGRSTTPDKQRESKDHTTELLERMMRMEEKMNSVLSINKEQTVTPDDSSSNIGRYEKKFMKPGTVVGSQHVYNHTRGGTMLAIKEENLPLDITKDVAVGFVKTKDMRVKEIKQLTKIAPINGLANPFKSSRLNMLMHFHTAVHNVMPKTNNDGYIKMMNYLLKYKPKCASEEFAFQLIIRTFDMNELVVVANPFKLPFIEVGMQITDSTLVKCFTLLENEYRALWFDQLKHLHIPAFHDEFSEFSTNDFSKRRSESQSQSSSKSSKQNGYYSKTRGGRSVMSIYR</sequence>
<feature type="compositionally biased region" description="Low complexity" evidence="1">
    <location>
        <begin position="492"/>
        <end position="503"/>
    </location>
</feature>
<feature type="region of interest" description="Disordered" evidence="1">
    <location>
        <begin position="488"/>
        <end position="521"/>
    </location>
</feature>
<reference evidence="2" key="2">
    <citation type="submission" date="2021-07" db="EMBL/GenBank/DDBJ databases">
        <authorList>
            <person name="Li Y."/>
            <person name="Zhou M."/>
            <person name="Wang Y."/>
            <person name="Han C."/>
        </authorList>
    </citation>
    <scope>NUCLEOTIDE SEQUENCE</scope>
    <source>
        <strain evidence="2">CFNKY-BZ2-22-3</strain>
    </source>
</reference>
<accession>A0A976SHC9</accession>
<evidence type="ECO:0000256" key="1">
    <source>
        <dbReference type="SAM" id="MobiDB-lite"/>
    </source>
</evidence>
<protein>
    <submittedName>
        <fullName evidence="2">NS</fullName>
    </submittedName>
</protein>
<organism evidence="2">
    <name type="scientific">Cercospora beticola negative-stranded virus 4-3</name>
    <dbReference type="NCBI Taxonomy" id="2973214"/>
    <lineage>
        <taxon>Viruses</taxon>
        <taxon>Riboviria</taxon>
        <taxon>Orthornavirae</taxon>
        <taxon>Negarnaviricota</taxon>
        <taxon>Haploviricotina</taxon>
        <taxon>Monjiviricetes</taxon>
        <taxon>Mononegavirales</taxon>
    </lineage>
</organism>
<evidence type="ECO:0000313" key="2">
    <source>
        <dbReference type="EMBL" id="UVB78671.1"/>
    </source>
</evidence>
<dbReference type="EMBL" id="MZ599592">
    <property type="protein sequence ID" value="UVB78671.1"/>
    <property type="molecule type" value="Viral_cRNA"/>
</dbReference>